<feature type="compositionally biased region" description="Low complexity" evidence="8">
    <location>
        <begin position="625"/>
        <end position="637"/>
    </location>
</feature>
<evidence type="ECO:0000256" key="2">
    <source>
        <dbReference type="ARBA" id="ARBA00007276"/>
    </source>
</evidence>
<dbReference type="GO" id="GO:0003688">
    <property type="term" value="F:DNA replication origin binding"/>
    <property type="evidence" value="ECO:0007669"/>
    <property type="project" value="TreeGrafter"/>
</dbReference>
<protein>
    <recommendedName>
        <fullName evidence="3 7">DNA replication regulator SLD2</fullName>
    </recommendedName>
</protein>
<evidence type="ECO:0000256" key="1">
    <source>
        <dbReference type="ARBA" id="ARBA00004123"/>
    </source>
</evidence>
<dbReference type="RefSeq" id="XP_065822953.1">
    <property type="nucleotide sequence ID" value="XM_065966881.1"/>
</dbReference>
<keyword evidence="5 7" id="KW-0539">Nucleus</keyword>
<feature type="compositionally biased region" description="Low complexity" evidence="8">
    <location>
        <begin position="372"/>
        <end position="392"/>
    </location>
</feature>
<dbReference type="InterPro" id="IPR040203">
    <property type="entry name" value="Sld2"/>
</dbReference>
<dbReference type="GO" id="GO:0006270">
    <property type="term" value="P:DNA replication initiation"/>
    <property type="evidence" value="ECO:0007669"/>
    <property type="project" value="UniProtKB-UniRule"/>
</dbReference>
<dbReference type="Gene3D" id="1.10.10.1460">
    <property type="match status" value="1"/>
</dbReference>
<keyword evidence="10" id="KW-1185">Reference proteome</keyword>
<feature type="region of interest" description="Disordered" evidence="8">
    <location>
        <begin position="409"/>
        <end position="663"/>
    </location>
</feature>
<feature type="region of interest" description="Disordered" evidence="8">
    <location>
        <begin position="13"/>
        <end position="244"/>
    </location>
</feature>
<dbReference type="FunFam" id="1.10.10.1460:FF:000001">
    <property type="entry name" value="DNA replication regulator Sld2"/>
    <property type="match status" value="1"/>
</dbReference>
<comment type="function">
    <text evidence="7">Has a role in the initiation of DNA replication. Required at S-phase checkpoint.</text>
</comment>
<dbReference type="AlphaFoldDB" id="A0AAJ8MUI7"/>
<comment type="similarity">
    <text evidence="2 7">Belongs to the SLD2 family.</text>
</comment>
<keyword evidence="4 7" id="KW-0235">DNA replication</keyword>
<feature type="compositionally biased region" description="Basic and acidic residues" evidence="8">
    <location>
        <begin position="24"/>
        <end position="34"/>
    </location>
</feature>
<feature type="compositionally biased region" description="Polar residues" evidence="8">
    <location>
        <begin position="649"/>
        <end position="660"/>
    </location>
</feature>
<dbReference type="GO" id="GO:1902977">
    <property type="term" value="P:mitotic DNA replication preinitiation complex assembly"/>
    <property type="evidence" value="ECO:0007669"/>
    <property type="project" value="TreeGrafter"/>
</dbReference>
<dbReference type="GO" id="GO:0003697">
    <property type="term" value="F:single-stranded DNA binding"/>
    <property type="evidence" value="ECO:0007669"/>
    <property type="project" value="TreeGrafter"/>
</dbReference>
<feature type="compositionally biased region" description="Gly residues" evidence="8">
    <location>
        <begin position="319"/>
        <end position="330"/>
    </location>
</feature>
<comment type="subcellular location">
    <subcellularLocation>
        <location evidence="1 7">Nucleus</location>
    </subcellularLocation>
</comment>
<dbReference type="CDD" id="cd22289">
    <property type="entry name" value="RecQL4_SLD2_NTD"/>
    <property type="match status" value="1"/>
</dbReference>
<evidence type="ECO:0000313" key="10">
    <source>
        <dbReference type="Proteomes" id="UP000322225"/>
    </source>
</evidence>
<reference evidence="9" key="2">
    <citation type="submission" date="2024-01" db="EMBL/GenBank/DDBJ databases">
        <title>Comparative genomics of Cryptococcus and Kwoniella reveals pathogenesis evolution and contrasting modes of karyotype evolution via chromosome fusion or intercentromeric recombination.</title>
        <authorList>
            <person name="Coelho M.A."/>
            <person name="David-Palma M."/>
            <person name="Shea T."/>
            <person name="Bowers K."/>
            <person name="McGinley-Smith S."/>
            <person name="Mohammad A.W."/>
            <person name="Gnirke A."/>
            <person name="Yurkov A.M."/>
            <person name="Nowrousian M."/>
            <person name="Sun S."/>
            <person name="Cuomo C.A."/>
            <person name="Heitman J."/>
        </authorList>
    </citation>
    <scope>NUCLEOTIDE SEQUENCE</scope>
    <source>
        <strain evidence="9">CBS 12478</strain>
    </source>
</reference>
<dbReference type="GO" id="GO:0000727">
    <property type="term" value="P:double-strand break repair via break-induced replication"/>
    <property type="evidence" value="ECO:0007669"/>
    <property type="project" value="TreeGrafter"/>
</dbReference>
<evidence type="ECO:0000256" key="5">
    <source>
        <dbReference type="ARBA" id="ARBA00023242"/>
    </source>
</evidence>
<feature type="compositionally biased region" description="Acidic residues" evidence="8">
    <location>
        <begin position="717"/>
        <end position="737"/>
    </location>
</feature>
<evidence type="ECO:0000256" key="4">
    <source>
        <dbReference type="ARBA" id="ARBA00022705"/>
    </source>
</evidence>
<reference evidence="9" key="1">
    <citation type="submission" date="2017-08" db="EMBL/GenBank/DDBJ databases">
        <authorList>
            <person name="Cuomo C."/>
            <person name="Billmyre B."/>
            <person name="Heitman J."/>
        </authorList>
    </citation>
    <scope>NUCLEOTIDE SEQUENCE</scope>
    <source>
        <strain evidence="9">CBS 12478</strain>
    </source>
</reference>
<dbReference type="Pfam" id="PF11719">
    <property type="entry name" value="Drc1-Sld2"/>
    <property type="match status" value="1"/>
</dbReference>
<dbReference type="EMBL" id="CP144052">
    <property type="protein sequence ID" value="WWD16585.1"/>
    <property type="molecule type" value="Genomic_DNA"/>
</dbReference>
<accession>A0AAJ8MUI7</accession>
<feature type="compositionally biased region" description="Basic and acidic residues" evidence="8">
    <location>
        <begin position="455"/>
        <end position="465"/>
    </location>
</feature>
<evidence type="ECO:0000256" key="3">
    <source>
        <dbReference type="ARBA" id="ARBA00018363"/>
    </source>
</evidence>
<dbReference type="GO" id="GO:0031261">
    <property type="term" value="C:DNA replication preinitiation complex"/>
    <property type="evidence" value="ECO:0007669"/>
    <property type="project" value="TreeGrafter"/>
</dbReference>
<evidence type="ECO:0000313" key="9">
    <source>
        <dbReference type="EMBL" id="WWD16585.1"/>
    </source>
</evidence>
<evidence type="ECO:0000256" key="8">
    <source>
        <dbReference type="SAM" id="MobiDB-lite"/>
    </source>
</evidence>
<feature type="region of interest" description="Disordered" evidence="8">
    <location>
        <begin position="266"/>
        <end position="392"/>
    </location>
</feature>
<feature type="compositionally biased region" description="Low complexity" evidence="8">
    <location>
        <begin position="220"/>
        <end position="236"/>
    </location>
</feature>
<dbReference type="GeneID" id="43586782"/>
<dbReference type="InterPro" id="IPR021110">
    <property type="entry name" value="DNA_rep_checkpnt_protein"/>
</dbReference>
<feature type="compositionally biased region" description="Acidic residues" evidence="8">
    <location>
        <begin position="600"/>
        <end position="615"/>
    </location>
</feature>
<feature type="compositionally biased region" description="Acidic residues" evidence="8">
    <location>
        <begin position="336"/>
        <end position="347"/>
    </location>
</feature>
<dbReference type="KEGG" id="ksn:43586782"/>
<gene>
    <name evidence="9" type="ORF">CI109_101013</name>
</gene>
<feature type="compositionally biased region" description="Acidic residues" evidence="8">
    <location>
        <begin position="552"/>
        <end position="561"/>
    </location>
</feature>
<name>A0AAJ8MUI7_9TREE</name>
<feature type="compositionally biased region" description="Low complexity" evidence="8">
    <location>
        <begin position="50"/>
        <end position="84"/>
    </location>
</feature>
<organism evidence="9 10">
    <name type="scientific">Kwoniella shandongensis</name>
    <dbReference type="NCBI Taxonomy" id="1734106"/>
    <lineage>
        <taxon>Eukaryota</taxon>
        <taxon>Fungi</taxon>
        <taxon>Dikarya</taxon>
        <taxon>Basidiomycota</taxon>
        <taxon>Agaricomycotina</taxon>
        <taxon>Tremellomycetes</taxon>
        <taxon>Tremellales</taxon>
        <taxon>Cryptococcaceae</taxon>
        <taxon>Kwoniella</taxon>
    </lineage>
</organism>
<feature type="compositionally biased region" description="Polar residues" evidence="8">
    <location>
        <begin position="191"/>
        <end position="212"/>
    </location>
</feature>
<sequence>MDISSVKATVKAWEKGFKAQNGRDPTKEDIKADPSDIAEQYALYRRLTKSSHSQSLHPPSSSTSAASRNTTTTPRTIPSSEYPTTPTPPSRRASGSYLPSTSTSSRGVGGSSSLNGRAGPSRSKSDNTSNTMAESSQSTATALKRKASRAGLNNHDSSPPPVPLPTARTLFSTPKKKKAYSGPVHDPNPVNPFTSSPASKTSPFKHPSSSNIEPDELTPSSSSAAFRAGASSSVVSPFIHASSPRKLKAVLEANSLRKVKERETVVSVGITPRTRARKRLRGEKVDDTPLKEKERDGWRRRRSSGRSSEEPLDIDFSEGLGGGSKKGSGSGFPFASDDEDDSEEEELGPSPMKALRGEGRKFTSLFGELEAEATSTNTTTSSTTATGGMTQETTSIAKTATVQTKLMMKSTQKKVDQREVQVKANGKGGVKEKTKKEKRRGRPSEMMGFFGRVGQQKDRAKETAIPHDNGNGGLSLEPIDTRPDTIEPSPPTASAPVQPNHAGPSTPPQPSRHRSDSPLATPPPDPLLEEAAMSLLTPSKALQRRDKFVSLSDDEEDEWDPEGGKVMRRVVIVPTRRAVRRRRGSDDLDSASDVESHNEEAEDDLEGDEEEDEEASPSIVREGTTHSSTLPSPTTSTIQHPTSLLHLLTLQSPTKPSSHATARKAKLDELRVKAIFNPFDAAKLKAIKRGQEVTFLGEGADGEEQIEENLLERYEEGDVDDDNDGVGAGEDDWESESEGWKRTEGVMDDEEAW</sequence>
<dbReference type="PANTHER" id="PTHR28124">
    <property type="entry name" value="DNA REPLICATION REGULATOR SLD2"/>
    <property type="match status" value="1"/>
</dbReference>
<dbReference type="Proteomes" id="UP000322225">
    <property type="component" value="Chromosome 2"/>
</dbReference>
<evidence type="ECO:0000256" key="6">
    <source>
        <dbReference type="ARBA" id="ARBA00023306"/>
    </source>
</evidence>
<feature type="compositionally biased region" description="Basic and acidic residues" evidence="8">
    <location>
        <begin position="282"/>
        <end position="297"/>
    </location>
</feature>
<keyword evidence="6 7" id="KW-0131">Cell cycle</keyword>
<evidence type="ECO:0000256" key="7">
    <source>
        <dbReference type="RuleBase" id="RU367067"/>
    </source>
</evidence>
<dbReference type="PANTHER" id="PTHR28124:SF1">
    <property type="entry name" value="DNA REPLICATION REGULATOR SLD2"/>
    <property type="match status" value="1"/>
</dbReference>
<feature type="compositionally biased region" description="Polar residues" evidence="8">
    <location>
        <begin position="126"/>
        <end position="141"/>
    </location>
</feature>
<proteinExistence type="inferred from homology"/>
<feature type="region of interest" description="Disordered" evidence="8">
    <location>
        <begin position="714"/>
        <end position="753"/>
    </location>
</feature>